<protein>
    <submittedName>
        <fullName evidence="9">ABC transporter permease</fullName>
    </submittedName>
</protein>
<dbReference type="InterPro" id="IPR000515">
    <property type="entry name" value="MetI-like"/>
</dbReference>
<dbReference type="EMBL" id="CP121687">
    <property type="protein sequence ID" value="WZL68902.1"/>
    <property type="molecule type" value="Genomic_DNA"/>
</dbReference>
<evidence type="ECO:0000256" key="7">
    <source>
        <dbReference type="RuleBase" id="RU363032"/>
    </source>
</evidence>
<sequence>MIFQDPAQAFWLLLAETGNTLYMVFAATLISTIIGMPIGVILVITDKGGIKERLQLNRILGTIVNIGRSFPFAILIVALIPFTRLIVGTSLGTTATIVPLSIAAAPFVARVVESSLKEVDKGIVEAAIAMGSSTWEIITKVLLPEAMASIILGITLTVVNLIGYSAMAGTVGGGGLGNVAIQYGYYRYDVSLIITTVILLIILVQIIQWIGNNIAKAVNKK</sequence>
<dbReference type="RefSeq" id="WP_341875910.1">
    <property type="nucleotide sequence ID" value="NZ_CP121687.1"/>
</dbReference>
<evidence type="ECO:0000256" key="6">
    <source>
        <dbReference type="ARBA" id="ARBA00023136"/>
    </source>
</evidence>
<dbReference type="InterPro" id="IPR035906">
    <property type="entry name" value="MetI-like_sf"/>
</dbReference>
<feature type="transmembrane region" description="Helical" evidence="7">
    <location>
        <begin position="190"/>
        <end position="211"/>
    </location>
</feature>
<dbReference type="InterPro" id="IPR051322">
    <property type="entry name" value="AA_ABC_Transporter_Permease"/>
</dbReference>
<name>A0ABZ2Y0T4_9FIRM</name>
<dbReference type="Proteomes" id="UP001486565">
    <property type="component" value="Chromosome"/>
</dbReference>
<evidence type="ECO:0000256" key="3">
    <source>
        <dbReference type="ARBA" id="ARBA00022475"/>
    </source>
</evidence>
<dbReference type="Gene3D" id="1.10.3720.10">
    <property type="entry name" value="MetI-like"/>
    <property type="match status" value="1"/>
</dbReference>
<evidence type="ECO:0000313" key="9">
    <source>
        <dbReference type="EMBL" id="WZL68902.1"/>
    </source>
</evidence>
<feature type="transmembrane region" description="Helical" evidence="7">
    <location>
        <begin position="56"/>
        <end position="80"/>
    </location>
</feature>
<dbReference type="Pfam" id="PF00528">
    <property type="entry name" value="BPD_transp_1"/>
    <property type="match status" value="1"/>
</dbReference>
<keyword evidence="10" id="KW-1185">Reference proteome</keyword>
<feature type="transmembrane region" description="Helical" evidence="7">
    <location>
        <begin position="20"/>
        <end position="44"/>
    </location>
</feature>
<dbReference type="PANTHER" id="PTHR30450:SF1">
    <property type="entry name" value="D-METHIONINE TRANSPORT SYSTEM PERMEASE PROTEIN METI-RELATED"/>
    <property type="match status" value="1"/>
</dbReference>
<keyword evidence="3" id="KW-1003">Cell membrane</keyword>
<reference evidence="9 10" key="1">
    <citation type="submission" date="2023-03" db="EMBL/GenBank/DDBJ databases">
        <title>Novel Species.</title>
        <authorList>
            <person name="Ma S."/>
        </authorList>
    </citation>
    <scope>NUCLEOTIDE SEQUENCE [LARGE SCALE GENOMIC DNA]</scope>
    <source>
        <strain evidence="9 10">LIND6LT2</strain>
    </source>
</reference>
<evidence type="ECO:0000256" key="1">
    <source>
        <dbReference type="ARBA" id="ARBA00004651"/>
    </source>
</evidence>
<keyword evidence="5 7" id="KW-1133">Transmembrane helix</keyword>
<organism evidence="9 10">
    <name type="scientific">Defluviitalea saccharophila</name>
    <dbReference type="NCBI Taxonomy" id="879970"/>
    <lineage>
        <taxon>Bacteria</taxon>
        <taxon>Bacillati</taxon>
        <taxon>Bacillota</taxon>
        <taxon>Clostridia</taxon>
        <taxon>Lachnospirales</taxon>
        <taxon>Defluviitaleaceae</taxon>
        <taxon>Defluviitalea</taxon>
    </lineage>
</organism>
<dbReference type="NCBIfam" id="NF008049">
    <property type="entry name" value="PRK10782.1"/>
    <property type="match status" value="1"/>
</dbReference>
<feature type="domain" description="ABC transmembrane type-1" evidence="8">
    <location>
        <begin position="17"/>
        <end position="211"/>
    </location>
</feature>
<gene>
    <name evidence="9" type="ORF">QBE51_08730</name>
</gene>
<keyword evidence="6 7" id="KW-0472">Membrane</keyword>
<keyword evidence="4 7" id="KW-0812">Transmembrane</keyword>
<dbReference type="CDD" id="cd06261">
    <property type="entry name" value="TM_PBP2"/>
    <property type="match status" value="1"/>
</dbReference>
<evidence type="ECO:0000256" key="2">
    <source>
        <dbReference type="ARBA" id="ARBA00022448"/>
    </source>
</evidence>
<feature type="transmembrane region" description="Helical" evidence="7">
    <location>
        <begin position="150"/>
        <end position="170"/>
    </location>
</feature>
<evidence type="ECO:0000259" key="8">
    <source>
        <dbReference type="PROSITE" id="PS50928"/>
    </source>
</evidence>
<dbReference type="PANTHER" id="PTHR30450">
    <property type="entry name" value="ABC TRANSPORTER PERMEASE"/>
    <property type="match status" value="1"/>
</dbReference>
<comment type="subcellular location">
    <subcellularLocation>
        <location evidence="1 7">Cell membrane</location>
        <topology evidence="1 7">Multi-pass membrane protein</topology>
    </subcellularLocation>
</comment>
<evidence type="ECO:0000313" key="10">
    <source>
        <dbReference type="Proteomes" id="UP001486565"/>
    </source>
</evidence>
<dbReference type="SUPFAM" id="SSF161098">
    <property type="entry name" value="MetI-like"/>
    <property type="match status" value="1"/>
</dbReference>
<evidence type="ECO:0000256" key="4">
    <source>
        <dbReference type="ARBA" id="ARBA00022692"/>
    </source>
</evidence>
<accession>A0ABZ2Y0T4</accession>
<comment type="similarity">
    <text evidence="7">Belongs to the binding-protein-dependent transport system permease family.</text>
</comment>
<proteinExistence type="inferred from homology"/>
<feature type="transmembrane region" description="Helical" evidence="7">
    <location>
        <begin position="86"/>
        <end position="109"/>
    </location>
</feature>
<evidence type="ECO:0000256" key="5">
    <source>
        <dbReference type="ARBA" id="ARBA00022989"/>
    </source>
</evidence>
<keyword evidence="2 7" id="KW-0813">Transport</keyword>
<dbReference type="PROSITE" id="PS50928">
    <property type="entry name" value="ABC_TM1"/>
    <property type="match status" value="1"/>
</dbReference>